<feature type="transmembrane region" description="Helical" evidence="1">
    <location>
        <begin position="103"/>
        <end position="122"/>
    </location>
</feature>
<evidence type="ECO:0000313" key="5">
    <source>
        <dbReference type="Proteomes" id="UP000050502"/>
    </source>
</evidence>
<feature type="transmembrane region" description="Helical" evidence="1">
    <location>
        <begin position="6"/>
        <end position="25"/>
    </location>
</feature>
<reference evidence="2 4" key="1">
    <citation type="journal article" date="2015" name="Genome Announc.">
        <title>Draft Genome Sequence of a Heterotrophic Facultative Anaerobic Thermophilic Bacterium, Ardenticatena maritima Strain 110ST.</title>
        <authorList>
            <person name="Kawaichi S."/>
            <person name="Yoshida T."/>
            <person name="Sako Y."/>
            <person name="Nakamura R."/>
        </authorList>
    </citation>
    <scope>NUCLEOTIDE SEQUENCE [LARGE SCALE GENOMIC DNA]</scope>
    <source>
        <strain evidence="2 4">110S</strain>
    </source>
</reference>
<gene>
    <name evidence="2" type="ORF">ARMA_2190</name>
    <name evidence="3" type="ORF">SE16_01070</name>
</gene>
<evidence type="ECO:0000313" key="4">
    <source>
        <dbReference type="Proteomes" id="UP000037784"/>
    </source>
</evidence>
<dbReference type="AlphaFoldDB" id="A0A0M9UDA8"/>
<protein>
    <submittedName>
        <fullName evidence="3">Membrane protein</fullName>
    </submittedName>
</protein>
<dbReference type="PANTHER" id="PTHR36111:SF2">
    <property type="entry name" value="INNER MEMBRANE PROTEIN"/>
    <property type="match status" value="1"/>
</dbReference>
<organism evidence="2 4">
    <name type="scientific">Ardenticatena maritima</name>
    <dbReference type="NCBI Taxonomy" id="872965"/>
    <lineage>
        <taxon>Bacteria</taxon>
        <taxon>Bacillati</taxon>
        <taxon>Chloroflexota</taxon>
        <taxon>Ardenticatenia</taxon>
        <taxon>Ardenticatenales</taxon>
        <taxon>Ardenticatenaceae</taxon>
        <taxon>Ardenticatena</taxon>
    </lineage>
</organism>
<dbReference type="InParanoid" id="A0A0M9UDA8"/>
<evidence type="ECO:0000313" key="3">
    <source>
        <dbReference type="EMBL" id="KPL89142.1"/>
    </source>
</evidence>
<keyword evidence="4" id="KW-1185">Reference proteome</keyword>
<dbReference type="EMBL" id="BBZA01000192">
    <property type="protein sequence ID" value="GAP63767.1"/>
    <property type="molecule type" value="Genomic_DNA"/>
</dbReference>
<dbReference type="RefSeq" id="WP_054493564.1">
    <property type="nucleotide sequence ID" value="NZ_BBZA01000192.1"/>
</dbReference>
<accession>A0A0M9UDA8</accession>
<reference evidence="4" key="3">
    <citation type="submission" date="2015-08" db="EMBL/GenBank/DDBJ databases">
        <title>Draft Genome Sequence of a Heterotrophic Facultative Anaerobic Bacterium Ardenticatena maritima Strain 110S.</title>
        <authorList>
            <person name="Kawaichi S."/>
            <person name="Yoshida T."/>
            <person name="Sako Y."/>
            <person name="Nakamura R."/>
        </authorList>
    </citation>
    <scope>NUCLEOTIDE SEQUENCE [LARGE SCALE GENOMIC DNA]</scope>
    <source>
        <strain evidence="4">110S</strain>
    </source>
</reference>
<dbReference type="EMBL" id="LGKN01000003">
    <property type="protein sequence ID" value="KPL89142.1"/>
    <property type="molecule type" value="Genomic_DNA"/>
</dbReference>
<proteinExistence type="predicted"/>
<comment type="caution">
    <text evidence="2">The sequence shown here is derived from an EMBL/GenBank/DDBJ whole genome shotgun (WGS) entry which is preliminary data.</text>
</comment>
<feature type="transmembrane region" description="Helical" evidence="1">
    <location>
        <begin position="217"/>
        <end position="238"/>
    </location>
</feature>
<dbReference type="Proteomes" id="UP000037784">
    <property type="component" value="Unassembled WGS sequence"/>
</dbReference>
<dbReference type="Pfam" id="PF04474">
    <property type="entry name" value="DUF554"/>
    <property type="match status" value="1"/>
</dbReference>
<feature type="transmembrane region" description="Helical" evidence="1">
    <location>
        <begin position="190"/>
        <end position="210"/>
    </location>
</feature>
<dbReference type="PATRIC" id="fig|872965.6.peg.157"/>
<dbReference type="FunCoup" id="A0A0M9UDA8">
    <property type="interactions" value="39"/>
</dbReference>
<reference evidence="3 5" key="2">
    <citation type="submission" date="2015-07" db="EMBL/GenBank/DDBJ databases">
        <title>Whole genome sequence of Ardenticatena maritima DSM 23922.</title>
        <authorList>
            <person name="Hemp J."/>
            <person name="Ward L.M."/>
            <person name="Pace L.A."/>
            <person name="Fischer W.W."/>
        </authorList>
    </citation>
    <scope>NUCLEOTIDE SEQUENCE [LARGE SCALE GENOMIC DNA]</scope>
    <source>
        <strain evidence="3 5">110S</strain>
    </source>
</reference>
<evidence type="ECO:0000256" key="1">
    <source>
        <dbReference type="SAM" id="Phobius"/>
    </source>
</evidence>
<keyword evidence="1" id="KW-1133">Transmembrane helix</keyword>
<dbReference type="PANTHER" id="PTHR36111">
    <property type="entry name" value="INNER MEMBRANE PROTEIN-RELATED"/>
    <property type="match status" value="1"/>
</dbReference>
<sequence>MLGTLINAITVLVGGTIGLLFGNRLPEKTRHTVMHGLGLATLVVGMQMALTTQNVLVVIFSVLLGGVVGEWWRLDDRLEALGDWFQQRLVHPDNQATSRVSEGFVTASLVFCVGPMTVLGALQDGLTGNFELLAIKGLLDGFAAMAFASVMGWGVLLSVFTILIYQGGISLGAMLFAQSLAGSLTADTPALVELTATGGVLILGIGLGLLDIKRIRVANFLPALVFAPLLVFLVQHLIP</sequence>
<name>A0A0M9UDA8_9CHLR</name>
<feature type="transmembrane region" description="Helical" evidence="1">
    <location>
        <begin position="142"/>
        <end position="165"/>
    </location>
</feature>
<evidence type="ECO:0000313" key="2">
    <source>
        <dbReference type="EMBL" id="GAP63767.1"/>
    </source>
</evidence>
<dbReference type="OrthoDB" id="9797976at2"/>
<dbReference type="InterPro" id="IPR007563">
    <property type="entry name" value="DUF554"/>
</dbReference>
<dbReference type="Proteomes" id="UP000050502">
    <property type="component" value="Unassembled WGS sequence"/>
</dbReference>
<keyword evidence="1" id="KW-0812">Transmembrane</keyword>
<keyword evidence="1" id="KW-0472">Membrane</keyword>
<dbReference type="STRING" id="872965.SE16_01070"/>